<organism evidence="1 2">
    <name type="scientific">Trichonephila clavipes</name>
    <name type="common">Golden silk orbweaver</name>
    <name type="synonym">Nephila clavipes</name>
    <dbReference type="NCBI Taxonomy" id="2585209"/>
    <lineage>
        <taxon>Eukaryota</taxon>
        <taxon>Metazoa</taxon>
        <taxon>Ecdysozoa</taxon>
        <taxon>Arthropoda</taxon>
        <taxon>Chelicerata</taxon>
        <taxon>Arachnida</taxon>
        <taxon>Araneae</taxon>
        <taxon>Araneomorphae</taxon>
        <taxon>Entelegynae</taxon>
        <taxon>Araneoidea</taxon>
        <taxon>Nephilidae</taxon>
        <taxon>Trichonephila</taxon>
    </lineage>
</organism>
<name>A0A8X6S7G3_TRICX</name>
<dbReference type="EMBL" id="BMAU01021257">
    <property type="protein sequence ID" value="GFY06193.1"/>
    <property type="molecule type" value="Genomic_DNA"/>
</dbReference>
<sequence>MCKSKKEENIRARTIVRANRLRSNSPPGGTTAYQLLNRSINRQVAKKISKNDALALSPTFRYVPIESPL</sequence>
<protein>
    <submittedName>
        <fullName evidence="1">Uncharacterized protein</fullName>
    </submittedName>
</protein>
<evidence type="ECO:0000313" key="2">
    <source>
        <dbReference type="Proteomes" id="UP000887159"/>
    </source>
</evidence>
<accession>A0A8X6S7G3</accession>
<keyword evidence="2" id="KW-1185">Reference proteome</keyword>
<gene>
    <name evidence="1" type="ORF">TNCV_3108721</name>
</gene>
<dbReference type="Proteomes" id="UP000887159">
    <property type="component" value="Unassembled WGS sequence"/>
</dbReference>
<dbReference type="AlphaFoldDB" id="A0A8X6S7G3"/>
<evidence type="ECO:0000313" key="1">
    <source>
        <dbReference type="EMBL" id="GFY06193.1"/>
    </source>
</evidence>
<proteinExistence type="predicted"/>
<reference evidence="1" key="1">
    <citation type="submission" date="2020-08" db="EMBL/GenBank/DDBJ databases">
        <title>Multicomponent nature underlies the extraordinary mechanical properties of spider dragline silk.</title>
        <authorList>
            <person name="Kono N."/>
            <person name="Nakamura H."/>
            <person name="Mori M."/>
            <person name="Yoshida Y."/>
            <person name="Ohtoshi R."/>
            <person name="Malay A.D."/>
            <person name="Moran D.A.P."/>
            <person name="Tomita M."/>
            <person name="Numata K."/>
            <person name="Arakawa K."/>
        </authorList>
    </citation>
    <scope>NUCLEOTIDE SEQUENCE</scope>
</reference>
<comment type="caution">
    <text evidence="1">The sequence shown here is derived from an EMBL/GenBank/DDBJ whole genome shotgun (WGS) entry which is preliminary data.</text>
</comment>